<protein>
    <submittedName>
        <fullName evidence="1">ARAD1C18964p</fullName>
    </submittedName>
</protein>
<reference evidence="1" key="2">
    <citation type="submission" date="2014-06" db="EMBL/GenBank/DDBJ databases">
        <title>The complete genome of Blastobotrys (Arxula) adeninivorans LS3 - a yeast of biotechnological interest.</title>
        <authorList>
            <person name="Kunze G."/>
            <person name="Gaillardin C."/>
            <person name="Czernicka M."/>
            <person name="Durrens P."/>
            <person name="Martin T."/>
            <person name="Boer E."/>
            <person name="Gabaldon T."/>
            <person name="Cruz J."/>
            <person name="Talla E."/>
            <person name="Marck C."/>
            <person name="Goffeau A."/>
            <person name="Barbe V."/>
            <person name="Baret P."/>
            <person name="Baronian K."/>
            <person name="Beier S."/>
            <person name="Bleykasten C."/>
            <person name="Bode R."/>
            <person name="Casaregola S."/>
            <person name="Despons L."/>
            <person name="Fairhead C."/>
            <person name="Giersberg M."/>
            <person name="Gierski P."/>
            <person name="Hahnel U."/>
            <person name="Hartmann A."/>
            <person name="Jankowska D."/>
            <person name="Jubin C."/>
            <person name="Jung P."/>
            <person name="Lafontaine I."/>
            <person name="Leh-Louis V."/>
            <person name="Lemaire M."/>
            <person name="Marcet-Houben M."/>
            <person name="Mascher M."/>
            <person name="Morel G."/>
            <person name="Richard G.-F."/>
            <person name="Riechen J."/>
            <person name="Sacerdot C."/>
            <person name="Sarkar A."/>
            <person name="Savel G."/>
            <person name="Schacherer J."/>
            <person name="Sherman D."/>
            <person name="Straub M.-L."/>
            <person name="Stein N."/>
            <person name="Thierry A."/>
            <person name="Trautwein-Schult A."/>
            <person name="Westhof E."/>
            <person name="Worch S."/>
            <person name="Dujon B."/>
            <person name="Souciet J.-L."/>
            <person name="Wincker P."/>
            <person name="Scholz U."/>
            <person name="Neuveglise N."/>
        </authorList>
    </citation>
    <scope>NUCLEOTIDE SEQUENCE</scope>
    <source>
        <strain evidence="1">LS3</strain>
    </source>
</reference>
<gene>
    <name evidence="1" type="ORF">GNLVRS02_ARAD1C18964g</name>
</gene>
<name>A0A060T1U0_BLAAD</name>
<accession>A0A060T1U0</accession>
<proteinExistence type="predicted"/>
<organism evidence="1">
    <name type="scientific">Blastobotrys adeninivorans</name>
    <name type="common">Yeast</name>
    <name type="synonym">Arxula adeninivorans</name>
    <dbReference type="NCBI Taxonomy" id="409370"/>
    <lineage>
        <taxon>Eukaryota</taxon>
        <taxon>Fungi</taxon>
        <taxon>Dikarya</taxon>
        <taxon>Ascomycota</taxon>
        <taxon>Saccharomycotina</taxon>
        <taxon>Dipodascomycetes</taxon>
        <taxon>Dipodascales</taxon>
        <taxon>Trichomonascaceae</taxon>
        <taxon>Blastobotrys</taxon>
    </lineage>
</organism>
<evidence type="ECO:0000313" key="1">
    <source>
        <dbReference type="EMBL" id="CDP34719.1"/>
    </source>
</evidence>
<reference evidence="1" key="1">
    <citation type="submission" date="2014-02" db="EMBL/GenBank/DDBJ databases">
        <authorList>
            <person name="Genoscope - CEA"/>
        </authorList>
    </citation>
    <scope>NUCLEOTIDE SEQUENCE</scope>
    <source>
        <strain evidence="1">LS3</strain>
    </source>
</reference>
<sequence>MFWRRRVKVESEKGRKTGMARLRSSKKKDKLPGKVSEWLNRVPLHKRWLVRRCLMQDSVKSQLTKIEKDPLTFKGLEFLLTVPFHYLMAVLLSPKSLIPHLDLLARIAERIEHEGGPPYRAPGLLLTLFILLLQFLEHCHFPFFH</sequence>
<dbReference type="EMBL" id="HG937693">
    <property type="protein sequence ID" value="CDP34719.1"/>
    <property type="molecule type" value="Genomic_DNA"/>
</dbReference>
<dbReference type="AlphaFoldDB" id="A0A060T1U0"/>